<dbReference type="PANTHER" id="PTHR12035:SF135">
    <property type="entry name" value="SIALIC ACID-BINDING IG-LIKE LECTIN 13"/>
    <property type="match status" value="1"/>
</dbReference>
<dbReference type="Ensembl" id="ENSHBUT00000021622.1">
    <property type="protein sequence ID" value="ENSHBUP00000013780.1"/>
    <property type="gene ID" value="ENSHBUG00000015580.1"/>
</dbReference>
<dbReference type="GO" id="GO:0007155">
    <property type="term" value="P:cell adhesion"/>
    <property type="evidence" value="ECO:0007669"/>
    <property type="project" value="TreeGrafter"/>
</dbReference>
<accession>A0A3Q2VQ18</accession>
<sequence>MACISIQWILKIELKLQASSWSATVPSSVKGLLGACVVIPCSYNYPDPQISTTSFTGIWYNKDNQVICHSDKSQTSGQFRNRTKLLGDLSKKNCSLMIDDLQQSDVGPLYFRIEIKGYDQYSYKNNKVSVSVSKSDLSLLYSFEYKSEVNIVGSGCSALEHFALIFADLH</sequence>
<dbReference type="InterPro" id="IPR003599">
    <property type="entry name" value="Ig_sub"/>
</dbReference>
<keyword evidence="2" id="KW-0812">Transmembrane</keyword>
<dbReference type="InterPro" id="IPR013106">
    <property type="entry name" value="Ig_V-set"/>
</dbReference>
<keyword evidence="7" id="KW-1185">Reference proteome</keyword>
<evidence type="ECO:0000256" key="4">
    <source>
        <dbReference type="ARBA" id="ARBA00023136"/>
    </source>
</evidence>
<evidence type="ECO:0000256" key="1">
    <source>
        <dbReference type="ARBA" id="ARBA00004167"/>
    </source>
</evidence>
<evidence type="ECO:0000256" key="2">
    <source>
        <dbReference type="ARBA" id="ARBA00022692"/>
    </source>
</evidence>
<evidence type="ECO:0000313" key="6">
    <source>
        <dbReference type="Ensembl" id="ENSHBUP00000013780.1"/>
    </source>
</evidence>
<feature type="domain" description="Immunoglobulin" evidence="5">
    <location>
        <begin position="26"/>
        <end position="133"/>
    </location>
</feature>
<keyword evidence="3" id="KW-1133">Transmembrane helix</keyword>
<evidence type="ECO:0000256" key="3">
    <source>
        <dbReference type="ARBA" id="ARBA00022989"/>
    </source>
</evidence>
<dbReference type="Pfam" id="PF07686">
    <property type="entry name" value="V-set"/>
    <property type="match status" value="1"/>
</dbReference>
<dbReference type="PANTHER" id="PTHR12035">
    <property type="entry name" value="SIALIC ACID BINDING IMMUNOGLOBULIN-LIKE LECTIN"/>
    <property type="match status" value="1"/>
</dbReference>
<dbReference type="SUPFAM" id="SSF48726">
    <property type="entry name" value="Immunoglobulin"/>
    <property type="match status" value="1"/>
</dbReference>
<comment type="subcellular location">
    <subcellularLocation>
        <location evidence="1">Membrane</location>
        <topology evidence="1">Single-pass membrane protein</topology>
    </subcellularLocation>
</comment>
<dbReference type="SMART" id="SM00409">
    <property type="entry name" value="IG"/>
    <property type="match status" value="1"/>
</dbReference>
<reference evidence="6" key="1">
    <citation type="submission" date="2025-08" db="UniProtKB">
        <authorList>
            <consortium name="Ensembl"/>
        </authorList>
    </citation>
    <scope>IDENTIFICATION</scope>
</reference>
<dbReference type="GO" id="GO:0033691">
    <property type="term" value="F:sialic acid binding"/>
    <property type="evidence" value="ECO:0007669"/>
    <property type="project" value="TreeGrafter"/>
</dbReference>
<dbReference type="STRING" id="8153.ENSHBUP00000013780"/>
<dbReference type="InterPro" id="IPR036179">
    <property type="entry name" value="Ig-like_dom_sf"/>
</dbReference>
<evidence type="ECO:0000259" key="5">
    <source>
        <dbReference type="SMART" id="SM00409"/>
    </source>
</evidence>
<dbReference type="OMA" id="CISIQWI"/>
<dbReference type="AlphaFoldDB" id="A0A3Q2VQ18"/>
<dbReference type="InterPro" id="IPR013783">
    <property type="entry name" value="Ig-like_fold"/>
</dbReference>
<organism evidence="6 7">
    <name type="scientific">Haplochromis burtoni</name>
    <name type="common">Burton's mouthbrooder</name>
    <name type="synonym">Chromis burtoni</name>
    <dbReference type="NCBI Taxonomy" id="8153"/>
    <lineage>
        <taxon>Eukaryota</taxon>
        <taxon>Metazoa</taxon>
        <taxon>Chordata</taxon>
        <taxon>Craniata</taxon>
        <taxon>Vertebrata</taxon>
        <taxon>Euteleostomi</taxon>
        <taxon>Actinopterygii</taxon>
        <taxon>Neopterygii</taxon>
        <taxon>Teleostei</taxon>
        <taxon>Neoteleostei</taxon>
        <taxon>Acanthomorphata</taxon>
        <taxon>Ovalentaria</taxon>
        <taxon>Cichlomorphae</taxon>
        <taxon>Cichliformes</taxon>
        <taxon>Cichlidae</taxon>
        <taxon>African cichlids</taxon>
        <taxon>Pseudocrenilabrinae</taxon>
        <taxon>Haplochromini</taxon>
        <taxon>Haplochromis</taxon>
    </lineage>
</organism>
<dbReference type="GeneTree" id="ENSGT01010000222294"/>
<name>A0A3Q2VQ18_HAPBU</name>
<dbReference type="GO" id="GO:0005886">
    <property type="term" value="C:plasma membrane"/>
    <property type="evidence" value="ECO:0007669"/>
    <property type="project" value="TreeGrafter"/>
</dbReference>
<dbReference type="Gene3D" id="2.60.40.10">
    <property type="entry name" value="Immunoglobulins"/>
    <property type="match status" value="1"/>
</dbReference>
<reference evidence="6" key="2">
    <citation type="submission" date="2025-09" db="UniProtKB">
        <authorList>
            <consortium name="Ensembl"/>
        </authorList>
    </citation>
    <scope>IDENTIFICATION</scope>
</reference>
<protein>
    <recommendedName>
        <fullName evidence="5">Immunoglobulin domain-containing protein</fullName>
    </recommendedName>
</protein>
<dbReference type="InterPro" id="IPR051036">
    <property type="entry name" value="SIGLEC"/>
</dbReference>
<evidence type="ECO:0000313" key="7">
    <source>
        <dbReference type="Proteomes" id="UP000264840"/>
    </source>
</evidence>
<dbReference type="Proteomes" id="UP000264840">
    <property type="component" value="Unplaced"/>
</dbReference>
<keyword evidence="4" id="KW-0472">Membrane</keyword>
<proteinExistence type="predicted"/>